<dbReference type="InterPro" id="IPR006517">
    <property type="entry name" value="Phage_terminase_lsu-like_C"/>
</dbReference>
<dbReference type="PATRIC" id="fig|1359163.3.peg.214"/>
<dbReference type="OrthoDB" id="9771580at2"/>
<dbReference type="InterPro" id="IPR035421">
    <property type="entry name" value="Terminase_6C"/>
</dbReference>
<evidence type="ECO:0000313" key="4">
    <source>
        <dbReference type="Proteomes" id="UP000033562"/>
    </source>
</evidence>
<name>A0A0F3NLE0_9RICK</name>
<dbReference type="EMBL" id="LANX01000001">
    <property type="protein sequence ID" value="KJV68855.1"/>
    <property type="molecule type" value="Genomic_DNA"/>
</dbReference>
<dbReference type="NCBIfam" id="TIGR01630">
    <property type="entry name" value="psiM2_ORF9"/>
    <property type="match status" value="1"/>
</dbReference>
<accession>A0A0F3NLE0</accession>
<keyword evidence="4" id="KW-1185">Reference proteome</keyword>
<proteinExistence type="predicted"/>
<comment type="caution">
    <text evidence="3">The sequence shown here is derived from an EMBL/GenBank/DDBJ whole genome shotgun (WGS) entry which is preliminary data.</text>
</comment>
<dbReference type="Pfam" id="PF17289">
    <property type="entry name" value="Terminase_6C"/>
    <property type="match status" value="1"/>
</dbReference>
<dbReference type="Gene3D" id="3.30.420.240">
    <property type="match status" value="1"/>
</dbReference>
<evidence type="ECO:0000256" key="1">
    <source>
        <dbReference type="ARBA" id="ARBA00022612"/>
    </source>
</evidence>
<gene>
    <name evidence="3" type="ORF">NLO413_0223</name>
</gene>
<dbReference type="RefSeq" id="WP_045809336.1">
    <property type="nucleotide sequence ID" value="NZ_LANX01000001.1"/>
</dbReference>
<protein>
    <submittedName>
        <fullName evidence="3">Terminase-like family protein</fullName>
    </submittedName>
</protein>
<keyword evidence="1" id="KW-1188">Viral release from host cell</keyword>
<feature type="domain" description="Terminase large subunit gp17-like C-terminal" evidence="2">
    <location>
        <begin position="311"/>
        <end position="446"/>
    </location>
</feature>
<evidence type="ECO:0000313" key="3">
    <source>
        <dbReference type="EMBL" id="KJV68855.1"/>
    </source>
</evidence>
<sequence>MKFLEFLKLCFETISPNSIFINNWHVKVIADRLDAALTGKINYLLINMPPRSMKSICISIAWPAWILGLNPSSKIIVASYSQILSEKLSLDTRYILQSKWYQKLFPYVVLSNDQNTKSKFQTTQYGYRFATSIGGSITGEGGNILILDDPMNLVQSASKIYRQKVCHWFDQSFITRMNDRKNGIIVIVMHRLHNEDLTYHVLSKPNHKKWHHLSIPVLSEKKTKIYSLMLPWVIKKNQRKRNILYVRQEGEFLYKRKNKRYIEDLKFDLGTYAFSAQYQQRPLNLSHGIIKYKWIQRYKYDYRYESCIIQSWDTATSLNKSSNFSVCTTWSQVKGSFFLLDVYRAKIEYPLLKKQVVQLAEYWHPNVILIEGKASGIQLIQELSNTTLSIIQVNPVDSKIIRLYKVIPIIESRRVFLPYNAVWLDDFEQEILSFPNTCYDDQLDSVTQYLYWASNVENNMQRCIQQMRKL</sequence>
<evidence type="ECO:0000259" key="2">
    <source>
        <dbReference type="Pfam" id="PF17289"/>
    </source>
</evidence>
<dbReference type="STRING" id="1359163.NLO413_0223"/>
<reference evidence="3 4" key="1">
    <citation type="submission" date="2015-02" db="EMBL/GenBank/DDBJ databases">
        <title>Genome Sequencing of Rickettsiales.</title>
        <authorList>
            <person name="Daugherty S.C."/>
            <person name="Su Q."/>
            <person name="Abolude K."/>
            <person name="Beier-Sexton M."/>
            <person name="Carlyon J.A."/>
            <person name="Carter R."/>
            <person name="Day N.P."/>
            <person name="Dumler S.J."/>
            <person name="Dyachenko V."/>
            <person name="Godinez A."/>
            <person name="Kurtti T.J."/>
            <person name="Lichay M."/>
            <person name="Mullins K.E."/>
            <person name="Ott S."/>
            <person name="Pappas-Brown V."/>
            <person name="Paris D.H."/>
            <person name="Patel P."/>
            <person name="Richards A.L."/>
            <person name="Sadzewicz L."/>
            <person name="Sears K."/>
            <person name="Seidman D."/>
            <person name="Sengamalay N."/>
            <person name="Stenos J."/>
            <person name="Tallon L.J."/>
            <person name="Vincent G."/>
            <person name="Fraser C.M."/>
            <person name="Munderloh U."/>
            <person name="Dunning-Hotopp J.C."/>
        </authorList>
    </citation>
    <scope>NUCLEOTIDE SEQUENCE [LARGE SCALE GENOMIC DNA]</scope>
    <source>
        <strain evidence="3 4">RAC413</strain>
    </source>
</reference>
<dbReference type="Proteomes" id="UP000033562">
    <property type="component" value="Unassembled WGS sequence"/>
</dbReference>
<organism evidence="3 4">
    <name type="scientific">Candidatus Neoehrlichia procyonis str. RAC413</name>
    <dbReference type="NCBI Taxonomy" id="1359163"/>
    <lineage>
        <taxon>Bacteria</taxon>
        <taxon>Pseudomonadati</taxon>
        <taxon>Pseudomonadota</taxon>
        <taxon>Alphaproteobacteria</taxon>
        <taxon>Rickettsiales</taxon>
        <taxon>Anaplasmataceae</taxon>
        <taxon>Candidatus Neoehrlichia</taxon>
    </lineage>
</organism>
<dbReference type="AlphaFoldDB" id="A0A0F3NLE0"/>